<feature type="region of interest" description="Disordered" evidence="1">
    <location>
        <begin position="203"/>
        <end position="224"/>
    </location>
</feature>
<evidence type="ECO:0000313" key="3">
    <source>
        <dbReference type="EMBL" id="TNN55112.1"/>
    </source>
</evidence>
<evidence type="ECO:0000313" key="4">
    <source>
        <dbReference type="Proteomes" id="UP000314294"/>
    </source>
</evidence>
<dbReference type="EMBL" id="SRLO01000465">
    <property type="protein sequence ID" value="TNN55112.1"/>
    <property type="molecule type" value="Genomic_DNA"/>
</dbReference>
<gene>
    <name evidence="3" type="ORF">EYF80_034696</name>
</gene>
<feature type="region of interest" description="Disordered" evidence="1">
    <location>
        <begin position="27"/>
        <end position="63"/>
    </location>
</feature>
<reference evidence="3 4" key="1">
    <citation type="submission" date="2019-03" db="EMBL/GenBank/DDBJ databases">
        <title>First draft genome of Liparis tanakae, snailfish: a comprehensive survey of snailfish specific genes.</title>
        <authorList>
            <person name="Kim W."/>
            <person name="Song I."/>
            <person name="Jeong J.-H."/>
            <person name="Kim D."/>
            <person name="Kim S."/>
            <person name="Ryu S."/>
            <person name="Song J.Y."/>
            <person name="Lee S.K."/>
        </authorList>
    </citation>
    <scope>NUCLEOTIDE SEQUENCE [LARGE SCALE GENOMIC DNA]</scope>
    <source>
        <tissue evidence="3">Muscle</tissue>
    </source>
</reference>
<dbReference type="Proteomes" id="UP000314294">
    <property type="component" value="Unassembled WGS sequence"/>
</dbReference>
<sequence>MFDICAAMSASRRGAYVPDPCGPAPCKQTGMRGHLNGDRYSHEPRPRTTQRKYSGSNERKLSAHDVLPPPASLLMDHAAPSTPAIPIAIAIEVSPYLSTIFQDAASWGSGCSMPVTLVVGAHMGGVGPALTPEADHDVSERREIWYRSAADTQEEEEGEEEEEEEGPIISVGGLIIIIIIIIIIGRNHLVITVQSGGLELGPARHRNERRRGSRDAEAPETLRL</sequence>
<keyword evidence="2" id="KW-0472">Membrane</keyword>
<accession>A0A4Z2GQY0</accession>
<keyword evidence="2" id="KW-0812">Transmembrane</keyword>
<feature type="compositionally biased region" description="Basic and acidic residues" evidence="1">
    <location>
        <begin position="35"/>
        <end position="46"/>
    </location>
</feature>
<feature type="compositionally biased region" description="Basic residues" evidence="1">
    <location>
        <begin position="203"/>
        <end position="212"/>
    </location>
</feature>
<dbReference type="AlphaFoldDB" id="A0A4Z2GQY0"/>
<name>A0A4Z2GQY0_9TELE</name>
<feature type="transmembrane region" description="Helical" evidence="2">
    <location>
        <begin position="168"/>
        <end position="185"/>
    </location>
</feature>
<keyword evidence="4" id="KW-1185">Reference proteome</keyword>
<evidence type="ECO:0000256" key="1">
    <source>
        <dbReference type="SAM" id="MobiDB-lite"/>
    </source>
</evidence>
<organism evidence="3 4">
    <name type="scientific">Liparis tanakae</name>
    <name type="common">Tanaka's snailfish</name>
    <dbReference type="NCBI Taxonomy" id="230148"/>
    <lineage>
        <taxon>Eukaryota</taxon>
        <taxon>Metazoa</taxon>
        <taxon>Chordata</taxon>
        <taxon>Craniata</taxon>
        <taxon>Vertebrata</taxon>
        <taxon>Euteleostomi</taxon>
        <taxon>Actinopterygii</taxon>
        <taxon>Neopterygii</taxon>
        <taxon>Teleostei</taxon>
        <taxon>Neoteleostei</taxon>
        <taxon>Acanthomorphata</taxon>
        <taxon>Eupercaria</taxon>
        <taxon>Perciformes</taxon>
        <taxon>Cottioidei</taxon>
        <taxon>Cottales</taxon>
        <taxon>Liparidae</taxon>
        <taxon>Liparis</taxon>
    </lineage>
</organism>
<proteinExistence type="predicted"/>
<evidence type="ECO:0000256" key="2">
    <source>
        <dbReference type="SAM" id="Phobius"/>
    </source>
</evidence>
<keyword evidence="2" id="KW-1133">Transmembrane helix</keyword>
<feature type="compositionally biased region" description="Basic and acidic residues" evidence="1">
    <location>
        <begin position="213"/>
        <end position="224"/>
    </location>
</feature>
<protein>
    <submittedName>
        <fullName evidence="3">Uncharacterized protein</fullName>
    </submittedName>
</protein>
<comment type="caution">
    <text evidence="3">The sequence shown here is derived from an EMBL/GenBank/DDBJ whole genome shotgun (WGS) entry which is preliminary data.</text>
</comment>